<protein>
    <submittedName>
        <fullName evidence="1">DUF4249 domain-containing protein</fullName>
    </submittedName>
</protein>
<organism evidence="1 2">
    <name type="scientific">Chitinophaga silvisoli</name>
    <dbReference type="NCBI Taxonomy" id="2291814"/>
    <lineage>
        <taxon>Bacteria</taxon>
        <taxon>Pseudomonadati</taxon>
        <taxon>Bacteroidota</taxon>
        <taxon>Chitinophagia</taxon>
        <taxon>Chitinophagales</taxon>
        <taxon>Chitinophagaceae</taxon>
        <taxon>Chitinophaga</taxon>
    </lineage>
</organism>
<dbReference type="Proteomes" id="UP000261174">
    <property type="component" value="Unassembled WGS sequence"/>
</dbReference>
<dbReference type="Pfam" id="PF14054">
    <property type="entry name" value="DUF4249"/>
    <property type="match status" value="1"/>
</dbReference>
<proteinExistence type="predicted"/>
<sequence>MKQLLYIVIIISCFCACQKVIDINLNTADKKYVVEGYVTDAVNGVRVSISQTMNIDDENSFEGISGATVKIIADGATEYVLTESSASKGVYTTTGFKGMIGHTYSMYVQVGTDTFRAESTMPHEVYFDSLALQDRVVFGKTRRVPAVYYTDPEGKGNSYHFIEWRNKLKEGTIFVRNDDNTDGRNLSIQLVSFSSDSDDDSKQIKTGDTISIEMQCIDAAVYKYWYSLDAGATGEGGSATPANPVTNIKGGALGYFSAHSVQTRTIIAD</sequence>
<name>A0A3E1P9S7_9BACT</name>
<dbReference type="RefSeq" id="WP_116852253.1">
    <property type="nucleotide sequence ID" value="NZ_QTJV01000001.1"/>
</dbReference>
<gene>
    <name evidence="1" type="ORF">DXN04_05400</name>
</gene>
<dbReference type="OrthoDB" id="637707at2"/>
<reference evidence="1 2" key="1">
    <citation type="submission" date="2018-08" db="EMBL/GenBank/DDBJ databases">
        <title>Chitinophaga sp. K20C18050901, a novel bacterium isolated from forest soil.</title>
        <authorList>
            <person name="Wang C."/>
        </authorList>
    </citation>
    <scope>NUCLEOTIDE SEQUENCE [LARGE SCALE GENOMIC DNA]</scope>
    <source>
        <strain evidence="1 2">K20C18050901</strain>
    </source>
</reference>
<keyword evidence="2" id="KW-1185">Reference proteome</keyword>
<evidence type="ECO:0000313" key="1">
    <source>
        <dbReference type="EMBL" id="RFM36933.1"/>
    </source>
</evidence>
<dbReference type="InterPro" id="IPR025345">
    <property type="entry name" value="DUF4249"/>
</dbReference>
<accession>A0A3E1P9S7</accession>
<comment type="caution">
    <text evidence="1">The sequence shown here is derived from an EMBL/GenBank/DDBJ whole genome shotgun (WGS) entry which is preliminary data.</text>
</comment>
<evidence type="ECO:0000313" key="2">
    <source>
        <dbReference type="Proteomes" id="UP000261174"/>
    </source>
</evidence>
<dbReference type="EMBL" id="QTJV01000001">
    <property type="protein sequence ID" value="RFM36933.1"/>
    <property type="molecule type" value="Genomic_DNA"/>
</dbReference>
<dbReference type="AlphaFoldDB" id="A0A3E1P9S7"/>